<organism evidence="2 3">
    <name type="scientific">[Empedobacter] haloabium</name>
    <dbReference type="NCBI Taxonomy" id="592317"/>
    <lineage>
        <taxon>Bacteria</taxon>
        <taxon>Pseudomonadati</taxon>
        <taxon>Pseudomonadota</taxon>
        <taxon>Betaproteobacteria</taxon>
        <taxon>Burkholderiales</taxon>
        <taxon>Oxalobacteraceae</taxon>
        <taxon>Telluria group</taxon>
        <taxon>Telluria group incertae sedis</taxon>
    </lineage>
</organism>
<dbReference type="EC" id="3.2.1.-" evidence="2"/>
<feature type="chain" id="PRO_5046724179" evidence="1">
    <location>
        <begin position="20"/>
        <end position="533"/>
    </location>
</feature>
<feature type="signal peptide" evidence="1">
    <location>
        <begin position="1"/>
        <end position="19"/>
    </location>
</feature>
<evidence type="ECO:0000313" key="3">
    <source>
        <dbReference type="Proteomes" id="UP000321323"/>
    </source>
</evidence>
<dbReference type="GO" id="GO:0016798">
    <property type="term" value="F:hydrolase activity, acting on glycosyl bonds"/>
    <property type="evidence" value="ECO:0007669"/>
    <property type="project" value="UniProtKB-KW"/>
</dbReference>
<evidence type="ECO:0000256" key="1">
    <source>
        <dbReference type="SAM" id="SignalP"/>
    </source>
</evidence>
<dbReference type="EMBL" id="CP136508">
    <property type="protein sequence ID" value="WUR11125.1"/>
    <property type="molecule type" value="Genomic_DNA"/>
</dbReference>
<keyword evidence="2" id="KW-0326">Glycosidase</keyword>
<sequence length="533" mass="56711">MNLPFLRGAARLLALSATAAVTGCTTMATDPAKTGPVAGQVPVILSITSNTGQVRGTDLIHLARFDTPGAATAAAGSQSYTLRRVAAGIGRDTAAFVGNLPPGEYELTQFLDLGTHKSLRLGDSQRAALGRFTVAGSAAVDLGRVIITPLNEKVLVGHSTSLPSNRALLPRLPADYARLFAGTAGQAWSVAPEAALPVERYALNRPVGADCVTELADGRVVAASRLGALLVRATDGRWSALRGPSLESLLCVSPVALPDADLLAVGEYGTLLRHAPNGDKLIPVDTGNLPPGDLVRIEGSAGAGWYVAHRDGSALTIFRSDRLEAGDWQVVARESLAFSFWHGGVGFWMWPTKDGFGYSTSAGPLRFLDFATRQWRERALPDNRRLIDIRHSPTGLLSVLTSPGGGMGGIFAKVHTSLDGGEHWTAIESPFKVVISPVTQLANGTMLMYGGAMTQAELQSSTDNGKTWSRLADYQHGQVFHALKSGLLVDADLGQFGIFDLRSSGDGGRHWKIEYTTFDRAFYEQQKARDGKK</sequence>
<gene>
    <name evidence="2" type="ORF">E7V67_015505</name>
</gene>
<keyword evidence="2" id="KW-0378">Hydrolase</keyword>
<dbReference type="Gene3D" id="2.130.10.10">
    <property type="entry name" value="YVTN repeat-like/Quinoprotein amine dehydrogenase"/>
    <property type="match status" value="1"/>
</dbReference>
<dbReference type="InterPro" id="IPR015943">
    <property type="entry name" value="WD40/YVTN_repeat-like_dom_sf"/>
</dbReference>
<proteinExistence type="predicted"/>
<dbReference type="Proteomes" id="UP000321323">
    <property type="component" value="Chromosome"/>
</dbReference>
<keyword evidence="1" id="KW-0732">Signal</keyword>
<protein>
    <submittedName>
        <fullName evidence="2">Sialidase family protein</fullName>
        <ecNumber evidence="2">3.2.1.-</ecNumber>
    </submittedName>
</protein>
<dbReference type="CDD" id="cd15482">
    <property type="entry name" value="Sialidase_non-viral"/>
    <property type="match status" value="1"/>
</dbReference>
<reference evidence="2 3" key="1">
    <citation type="journal article" date="2019" name="Int. J. Syst. Evol. Microbiol.">
        <title>The Draft Whole-Genome Sequence of the Antibiotic Producer Empedobacter haloabium ATCC 31962 Provides Indications for Its Taxonomic Reclassification.</title>
        <authorList>
            <person name="Miess H."/>
            <person name="Arlt P."/>
            <person name="Apel A.K."/>
            <person name="Weber T."/>
            <person name="Nieselt K."/>
            <person name="Hanssen F."/>
            <person name="Czemmel S."/>
            <person name="Nahnsen S."/>
            <person name="Gross H."/>
        </authorList>
    </citation>
    <scope>NUCLEOTIDE SEQUENCE [LARGE SCALE GENOMIC DNA]</scope>
    <source>
        <strain evidence="2 3">ATCC 31962</strain>
    </source>
</reference>
<keyword evidence="3" id="KW-1185">Reference proteome</keyword>
<name>A0ABZ1UE68_9BURK</name>
<dbReference type="SUPFAM" id="SSF110296">
    <property type="entry name" value="Oligoxyloglucan reducing end-specific cellobiohydrolase"/>
    <property type="match status" value="1"/>
</dbReference>
<evidence type="ECO:0000313" key="2">
    <source>
        <dbReference type="EMBL" id="WUR11125.1"/>
    </source>
</evidence>
<accession>A0ABZ1UE68</accession>
<dbReference type="PROSITE" id="PS51257">
    <property type="entry name" value="PROKAR_LIPOPROTEIN"/>
    <property type="match status" value="1"/>
</dbReference>